<dbReference type="GO" id="GO:0006508">
    <property type="term" value="P:proteolysis"/>
    <property type="evidence" value="ECO:0007669"/>
    <property type="project" value="UniProtKB-KW"/>
</dbReference>
<feature type="compositionally biased region" description="Low complexity" evidence="20">
    <location>
        <begin position="422"/>
        <end position="443"/>
    </location>
</feature>
<sequence>MRLSSCLVFIAGISGVHAFYPWELRMKLSEDTTVERRFVPWTLVEAKIDNESTDTPNIPDTKPLTLDLKKMPVRRDDGYKIVESHKPSLSDSAPLHQDGTDYSYFSPVYVGSEKKEMWMAIDTGAPNTWVFHLKCHEPVCERHHKFDPSTSSSYTTDDSTFTLYYGSGKVNGKMGKDTLSIAGLEVLQTFGQATNASEAFQSYPFDGILGLGRSHTEGWNLPSFMDLIADKKLIKSNLVGFSLSRSADGDKDGEINFGGVDTTKFDGTISYTPTNSKIWSIAVDDAYVNGKSCNFSGKSATIDTGTTYLLIPPADAKTLFSLVPHASQQPDNPNNYLIPCNSTATIEFEFSGIKYNVSPKDYVGNTVSDGSDYCISTIVGYASNGANWLVGDVFLKNVYTVFDFDNAQIGFGALASASASKSNSHSGSHSNSSSTSSSSSSPSQGNGTFTAPPVNGTTASTADAASSPSSSASAMATISQSSASHLIRGISWSMLTVMIGAFAI</sequence>
<dbReference type="FunFam" id="2.40.70.10:FF:000085">
    <property type="entry name" value="Aspartic-type endopeptidase (CtsD), putative"/>
    <property type="match status" value="1"/>
</dbReference>
<feature type="chain" id="PRO_5012438416" description="penicillopepsin" evidence="21">
    <location>
        <begin position="19"/>
        <end position="504"/>
    </location>
</feature>
<dbReference type="PANTHER" id="PTHR47966:SF75">
    <property type="entry name" value="ENDOPEPTIDASE (CTSD), PUTATIVE (AFU_ORTHOLOGUE AFUA_4G07040)-RELATED"/>
    <property type="match status" value="1"/>
</dbReference>
<keyword evidence="14" id="KW-0472">Membrane</keyword>
<keyword evidence="10 21" id="KW-0732">Signal</keyword>
<feature type="domain" description="Peptidase A1" evidence="22">
    <location>
        <begin position="104"/>
        <end position="412"/>
    </location>
</feature>
<dbReference type="STRING" id="29845.A0A1V6RW33"/>
<evidence type="ECO:0000256" key="3">
    <source>
        <dbReference type="ARBA" id="ARBA00004609"/>
    </source>
</evidence>
<feature type="signal peptide" evidence="21">
    <location>
        <begin position="1"/>
        <end position="18"/>
    </location>
</feature>
<dbReference type="CDD" id="cd05471">
    <property type="entry name" value="pepsin_like"/>
    <property type="match status" value="1"/>
</dbReference>
<evidence type="ECO:0000256" key="7">
    <source>
        <dbReference type="ARBA" id="ARBA00022475"/>
    </source>
</evidence>
<dbReference type="EC" id="3.4.23.20" evidence="6"/>
<evidence type="ECO:0000256" key="9">
    <source>
        <dbReference type="ARBA" id="ARBA00022670"/>
    </source>
</evidence>
<name>A0A1V6RW33_9EURO</name>
<accession>A0A1V6RW33</accession>
<feature type="disulfide bond" evidence="18">
    <location>
        <begin position="135"/>
        <end position="140"/>
    </location>
</feature>
<comment type="function">
    <text evidence="2">Secreted aspartic endopeptidase that allows assimilation of proteinaceous substrates. The scissile peptide bond is attacked by a nucleophilic water molecule activated by two aspartic residues in the active site. Shows a broad primary substrate specificity. Favors hydrophobic residues at the P1 and P1' positions, but can also activate trypsinogen and hydrolyze the B chain of insulin between positions 'Gly-20' and 'Glu-21'.</text>
</comment>
<proteinExistence type="inferred from homology"/>
<keyword evidence="24" id="KW-1185">Reference proteome</keyword>
<evidence type="ECO:0000256" key="17">
    <source>
        <dbReference type="PIRSR" id="PIRSR601461-1"/>
    </source>
</evidence>
<evidence type="ECO:0000256" key="15">
    <source>
        <dbReference type="ARBA" id="ARBA00023180"/>
    </source>
</evidence>
<evidence type="ECO:0000256" key="10">
    <source>
        <dbReference type="ARBA" id="ARBA00022729"/>
    </source>
</evidence>
<evidence type="ECO:0000256" key="16">
    <source>
        <dbReference type="ARBA" id="ARBA00023288"/>
    </source>
</evidence>
<evidence type="ECO:0000256" key="18">
    <source>
        <dbReference type="PIRSR" id="PIRSR601461-2"/>
    </source>
</evidence>
<comment type="subcellular location">
    <subcellularLocation>
        <location evidence="3">Cell membrane</location>
        <topology evidence="3">Lipid-anchor</topology>
        <topology evidence="3">GPI-anchor</topology>
    </subcellularLocation>
</comment>
<keyword evidence="9 19" id="KW-0645">Protease</keyword>
<dbReference type="AlphaFoldDB" id="A0A1V6RW33"/>
<feature type="active site" evidence="17">
    <location>
        <position position="303"/>
    </location>
</feature>
<dbReference type="PROSITE" id="PS00141">
    <property type="entry name" value="ASP_PROTEASE"/>
    <property type="match status" value="1"/>
</dbReference>
<evidence type="ECO:0000256" key="21">
    <source>
        <dbReference type="SAM" id="SignalP"/>
    </source>
</evidence>
<dbReference type="SUPFAM" id="SSF50630">
    <property type="entry name" value="Acid proteases"/>
    <property type="match status" value="1"/>
</dbReference>
<dbReference type="InterPro" id="IPR001461">
    <property type="entry name" value="Aspartic_peptidase_A1"/>
</dbReference>
<dbReference type="GO" id="GO:0005886">
    <property type="term" value="C:plasma membrane"/>
    <property type="evidence" value="ECO:0007669"/>
    <property type="project" value="UniProtKB-SubCell"/>
</dbReference>
<evidence type="ECO:0000256" key="5">
    <source>
        <dbReference type="ARBA" id="ARBA00011245"/>
    </source>
</evidence>
<protein>
    <recommendedName>
        <fullName evidence="6">penicillopepsin</fullName>
        <ecNumber evidence="6">3.4.23.20</ecNumber>
    </recommendedName>
</protein>
<dbReference type="FunFam" id="2.40.70.10:FF:000060">
    <property type="entry name" value="Aspartic-type endopeptidase ctsD"/>
    <property type="match status" value="1"/>
</dbReference>
<evidence type="ECO:0000256" key="6">
    <source>
        <dbReference type="ARBA" id="ARBA00013206"/>
    </source>
</evidence>
<keyword evidence="13" id="KW-0843">Virulence</keyword>
<organism evidence="23 24">
    <name type="scientific">Penicillium vulpinum</name>
    <dbReference type="NCBI Taxonomy" id="29845"/>
    <lineage>
        <taxon>Eukaryota</taxon>
        <taxon>Fungi</taxon>
        <taxon>Dikarya</taxon>
        <taxon>Ascomycota</taxon>
        <taxon>Pezizomycotina</taxon>
        <taxon>Eurotiomycetes</taxon>
        <taxon>Eurotiomycetidae</taxon>
        <taxon>Eurotiales</taxon>
        <taxon>Aspergillaceae</taxon>
        <taxon>Penicillium</taxon>
    </lineage>
</organism>
<evidence type="ECO:0000256" key="19">
    <source>
        <dbReference type="RuleBase" id="RU000454"/>
    </source>
</evidence>
<feature type="region of interest" description="Disordered" evidence="20">
    <location>
        <begin position="422"/>
        <end position="466"/>
    </location>
</feature>
<keyword evidence="7" id="KW-1003">Cell membrane</keyword>
<keyword evidence="12 19" id="KW-0378">Hydrolase</keyword>
<dbReference type="InterPro" id="IPR034164">
    <property type="entry name" value="Pepsin-like_dom"/>
</dbReference>
<evidence type="ECO:0000259" key="22">
    <source>
        <dbReference type="PROSITE" id="PS51767"/>
    </source>
</evidence>
<dbReference type="InterPro" id="IPR021109">
    <property type="entry name" value="Peptidase_aspartic_dom_sf"/>
</dbReference>
<keyword evidence="8" id="KW-0336">GPI-anchor</keyword>
<dbReference type="Proteomes" id="UP000191518">
    <property type="component" value="Unassembled WGS sequence"/>
</dbReference>
<feature type="active site" evidence="17">
    <location>
        <position position="122"/>
    </location>
</feature>
<gene>
    <name evidence="23" type="ORF">PENVUL_c020G01602</name>
</gene>
<evidence type="ECO:0000256" key="14">
    <source>
        <dbReference type="ARBA" id="ARBA00023136"/>
    </source>
</evidence>
<evidence type="ECO:0000256" key="8">
    <source>
        <dbReference type="ARBA" id="ARBA00022622"/>
    </source>
</evidence>
<dbReference type="GO" id="GO:0098552">
    <property type="term" value="C:side of membrane"/>
    <property type="evidence" value="ECO:0007669"/>
    <property type="project" value="UniProtKB-KW"/>
</dbReference>
<evidence type="ECO:0000256" key="2">
    <source>
        <dbReference type="ARBA" id="ARBA00002983"/>
    </source>
</evidence>
<comment type="subunit">
    <text evidence="5">Monomer.</text>
</comment>
<dbReference type="EMBL" id="MDYP01000020">
    <property type="protein sequence ID" value="OQE05987.1"/>
    <property type="molecule type" value="Genomic_DNA"/>
</dbReference>
<reference evidence="24" key="1">
    <citation type="journal article" date="2017" name="Nat. Microbiol.">
        <title>Global analysis of biosynthetic gene clusters reveals vast potential of secondary metabolite production in Penicillium species.</title>
        <authorList>
            <person name="Nielsen J.C."/>
            <person name="Grijseels S."/>
            <person name="Prigent S."/>
            <person name="Ji B."/>
            <person name="Dainat J."/>
            <person name="Nielsen K.F."/>
            <person name="Frisvad J.C."/>
            <person name="Workman M."/>
            <person name="Nielsen J."/>
        </authorList>
    </citation>
    <scope>NUCLEOTIDE SEQUENCE [LARGE SCALE GENOMIC DNA]</scope>
    <source>
        <strain evidence="24">IBT 29486</strain>
    </source>
</reference>
<evidence type="ECO:0000256" key="4">
    <source>
        <dbReference type="ARBA" id="ARBA00007447"/>
    </source>
</evidence>
<evidence type="ECO:0000313" key="24">
    <source>
        <dbReference type="Proteomes" id="UP000191518"/>
    </source>
</evidence>
<evidence type="ECO:0000256" key="11">
    <source>
        <dbReference type="ARBA" id="ARBA00022750"/>
    </source>
</evidence>
<dbReference type="PRINTS" id="PR00792">
    <property type="entry name" value="PEPSIN"/>
</dbReference>
<feature type="compositionally biased region" description="Low complexity" evidence="20">
    <location>
        <begin position="457"/>
        <end position="466"/>
    </location>
</feature>
<comment type="similarity">
    <text evidence="4 19">Belongs to the peptidase A1 family.</text>
</comment>
<dbReference type="GO" id="GO:0004190">
    <property type="term" value="F:aspartic-type endopeptidase activity"/>
    <property type="evidence" value="ECO:0007669"/>
    <property type="project" value="UniProtKB-KW"/>
</dbReference>
<dbReference type="OrthoDB" id="28208at2759"/>
<keyword evidence="15" id="KW-0325">Glycoprotein</keyword>
<evidence type="ECO:0000256" key="12">
    <source>
        <dbReference type="ARBA" id="ARBA00022801"/>
    </source>
</evidence>
<evidence type="ECO:0000256" key="20">
    <source>
        <dbReference type="SAM" id="MobiDB-lite"/>
    </source>
</evidence>
<dbReference type="PROSITE" id="PS51767">
    <property type="entry name" value="PEPTIDASE_A1"/>
    <property type="match status" value="1"/>
</dbReference>
<evidence type="ECO:0000256" key="13">
    <source>
        <dbReference type="ARBA" id="ARBA00023026"/>
    </source>
</evidence>
<comment type="caution">
    <text evidence="23">The sequence shown here is derived from an EMBL/GenBank/DDBJ whole genome shotgun (WGS) entry which is preliminary data.</text>
</comment>
<dbReference type="Pfam" id="PF00026">
    <property type="entry name" value="Asp"/>
    <property type="match status" value="1"/>
</dbReference>
<keyword evidence="16" id="KW-0449">Lipoprotein</keyword>
<dbReference type="Gene3D" id="2.40.70.10">
    <property type="entry name" value="Acid Proteases"/>
    <property type="match status" value="2"/>
</dbReference>
<evidence type="ECO:0000313" key="23">
    <source>
        <dbReference type="EMBL" id="OQE05987.1"/>
    </source>
</evidence>
<keyword evidence="11 19" id="KW-0064">Aspartyl protease</keyword>
<comment type="catalytic activity">
    <reaction evidence="1">
        <text>Hydrolysis of proteins with broad specificity similar to that of pepsin A, preferring hydrophobic residues at P1 and P1', but also cleaving 20-Gly-|-Glu-21 in the B chain of insulin. Clots milk, and activates trypsinogen.</text>
        <dbReference type="EC" id="3.4.23.20"/>
    </reaction>
</comment>
<keyword evidence="18" id="KW-1015">Disulfide bond</keyword>
<dbReference type="PANTHER" id="PTHR47966">
    <property type="entry name" value="BETA-SITE APP-CLEAVING ENZYME, ISOFORM A-RELATED"/>
    <property type="match status" value="1"/>
</dbReference>
<evidence type="ECO:0000256" key="1">
    <source>
        <dbReference type="ARBA" id="ARBA00000043"/>
    </source>
</evidence>
<dbReference type="InterPro" id="IPR033121">
    <property type="entry name" value="PEPTIDASE_A1"/>
</dbReference>
<dbReference type="InterPro" id="IPR001969">
    <property type="entry name" value="Aspartic_peptidase_AS"/>
</dbReference>